<organism evidence="2 3">
    <name type="scientific">Hyaloperonospora arabidopsidis (strain Emoy2)</name>
    <name type="common">Downy mildew agent</name>
    <name type="synonym">Peronospora arabidopsidis</name>
    <dbReference type="NCBI Taxonomy" id="559515"/>
    <lineage>
        <taxon>Eukaryota</taxon>
        <taxon>Sar</taxon>
        <taxon>Stramenopiles</taxon>
        <taxon>Oomycota</taxon>
        <taxon>Peronosporomycetes</taxon>
        <taxon>Peronosporales</taxon>
        <taxon>Peronosporaceae</taxon>
        <taxon>Hyaloperonospora</taxon>
    </lineage>
</organism>
<evidence type="ECO:0000256" key="1">
    <source>
        <dbReference type="SAM" id="MobiDB-lite"/>
    </source>
</evidence>
<evidence type="ECO:0000313" key="2">
    <source>
        <dbReference type="EnsemblProtists" id="HpaP813764"/>
    </source>
</evidence>
<proteinExistence type="predicted"/>
<protein>
    <submittedName>
        <fullName evidence="2">Uncharacterized protein</fullName>
    </submittedName>
</protein>
<dbReference type="EnsemblProtists" id="HpaT813764">
    <property type="protein sequence ID" value="HpaP813764"/>
    <property type="gene ID" value="HpaG813764"/>
</dbReference>
<dbReference type="HOGENOM" id="CLU_1638616_0_0_1"/>
<feature type="compositionally biased region" description="Low complexity" evidence="1">
    <location>
        <begin position="151"/>
        <end position="162"/>
    </location>
</feature>
<reference evidence="2" key="2">
    <citation type="submission" date="2015-06" db="UniProtKB">
        <authorList>
            <consortium name="EnsemblProtists"/>
        </authorList>
    </citation>
    <scope>IDENTIFICATION</scope>
    <source>
        <strain evidence="2">Emoy2</strain>
    </source>
</reference>
<reference evidence="3" key="1">
    <citation type="journal article" date="2010" name="Science">
        <title>Signatures of adaptation to obligate biotrophy in the Hyaloperonospora arabidopsidis genome.</title>
        <authorList>
            <person name="Baxter L."/>
            <person name="Tripathy S."/>
            <person name="Ishaque N."/>
            <person name="Boot N."/>
            <person name="Cabral A."/>
            <person name="Kemen E."/>
            <person name="Thines M."/>
            <person name="Ah-Fong A."/>
            <person name="Anderson R."/>
            <person name="Badejoko W."/>
            <person name="Bittner-Eddy P."/>
            <person name="Boore J.L."/>
            <person name="Chibucos M.C."/>
            <person name="Coates M."/>
            <person name="Dehal P."/>
            <person name="Delehaunty K."/>
            <person name="Dong S."/>
            <person name="Downton P."/>
            <person name="Dumas B."/>
            <person name="Fabro G."/>
            <person name="Fronick C."/>
            <person name="Fuerstenberg S.I."/>
            <person name="Fulton L."/>
            <person name="Gaulin E."/>
            <person name="Govers F."/>
            <person name="Hughes L."/>
            <person name="Humphray S."/>
            <person name="Jiang R.H."/>
            <person name="Judelson H."/>
            <person name="Kamoun S."/>
            <person name="Kyung K."/>
            <person name="Meijer H."/>
            <person name="Minx P."/>
            <person name="Morris P."/>
            <person name="Nelson J."/>
            <person name="Phuntumart V."/>
            <person name="Qutob D."/>
            <person name="Rehmany A."/>
            <person name="Rougon-Cardoso A."/>
            <person name="Ryden P."/>
            <person name="Torto-Alalibo T."/>
            <person name="Studholme D."/>
            <person name="Wang Y."/>
            <person name="Win J."/>
            <person name="Wood J."/>
            <person name="Clifton S.W."/>
            <person name="Rogers J."/>
            <person name="Van den Ackerveken G."/>
            <person name="Jones J.D."/>
            <person name="McDowell J.M."/>
            <person name="Beynon J."/>
            <person name="Tyler B.M."/>
        </authorList>
    </citation>
    <scope>NUCLEOTIDE SEQUENCE [LARGE SCALE GENOMIC DNA]</scope>
    <source>
        <strain evidence="3">Emoy2</strain>
    </source>
</reference>
<accession>M4C3U6</accession>
<dbReference type="VEuPathDB" id="FungiDB:HpaG813764"/>
<dbReference type="EMBL" id="JH598175">
    <property type="status" value="NOT_ANNOTATED_CDS"/>
    <property type="molecule type" value="Genomic_DNA"/>
</dbReference>
<dbReference type="Proteomes" id="UP000011713">
    <property type="component" value="Unassembled WGS sequence"/>
</dbReference>
<dbReference type="AlphaFoldDB" id="M4C3U6"/>
<evidence type="ECO:0000313" key="3">
    <source>
        <dbReference type="Proteomes" id="UP000011713"/>
    </source>
</evidence>
<sequence>MRFPSLPRVEMANDMSLRALVDCGASNNFVRRQSLVDRRLNFVERDIPPTRMMVRLAAGASIILKKRVVGLHYTLEYSQKHEPRVSWQHRTVKMPAACGCTASECDGLTFGTVVSTTAQYHSVTTNHTVEEAVGGCADAQSKPKVHHSKKSSGSGHGCTSSG</sequence>
<name>M4C3U6_HYAAE</name>
<dbReference type="InParanoid" id="M4C3U6"/>
<keyword evidence="3" id="KW-1185">Reference proteome</keyword>
<feature type="region of interest" description="Disordered" evidence="1">
    <location>
        <begin position="138"/>
        <end position="162"/>
    </location>
</feature>